<evidence type="ECO:0000313" key="1">
    <source>
        <dbReference type="EMBL" id="KAK8869368.1"/>
    </source>
</evidence>
<evidence type="ECO:0000313" key="2">
    <source>
        <dbReference type="Proteomes" id="UP001390339"/>
    </source>
</evidence>
<dbReference type="EMBL" id="JAPCWZ010000004">
    <property type="protein sequence ID" value="KAK8869368.1"/>
    <property type="molecule type" value="Genomic_DNA"/>
</dbReference>
<protein>
    <submittedName>
        <fullName evidence="1">Uncharacterized protein</fullName>
    </submittedName>
</protein>
<name>A0ABR2IX00_9PEZI</name>
<organism evidence="1 2">
    <name type="scientific">Apiospora arundinis</name>
    <dbReference type="NCBI Taxonomy" id="335852"/>
    <lineage>
        <taxon>Eukaryota</taxon>
        <taxon>Fungi</taxon>
        <taxon>Dikarya</taxon>
        <taxon>Ascomycota</taxon>
        <taxon>Pezizomycotina</taxon>
        <taxon>Sordariomycetes</taxon>
        <taxon>Xylariomycetidae</taxon>
        <taxon>Amphisphaeriales</taxon>
        <taxon>Apiosporaceae</taxon>
        <taxon>Apiospora</taxon>
    </lineage>
</organism>
<comment type="caution">
    <text evidence="1">The sequence shown here is derived from an EMBL/GenBank/DDBJ whole genome shotgun (WGS) entry which is preliminary data.</text>
</comment>
<sequence>MCKEIYQAWKGCGCQRFVRFDACSLFMEDNLGPGEEKCLGAGGDEDKVVEEREDGICGECKDREQYKGAKFAEC</sequence>
<accession>A0ABR2IX00</accession>
<gene>
    <name evidence="1" type="ORF">PGQ11_007946</name>
</gene>
<keyword evidence="2" id="KW-1185">Reference proteome</keyword>
<dbReference type="Proteomes" id="UP001390339">
    <property type="component" value="Unassembled WGS sequence"/>
</dbReference>
<reference evidence="1 2" key="1">
    <citation type="journal article" date="2024" name="IMA Fungus">
        <title>Apiospora arundinis, a panoply of carbohydrate-active enzymes and secondary metabolites.</title>
        <authorList>
            <person name="Sorensen T."/>
            <person name="Petersen C."/>
            <person name="Muurmann A.T."/>
            <person name="Christiansen J.V."/>
            <person name="Brundto M.L."/>
            <person name="Overgaard C.K."/>
            <person name="Boysen A.T."/>
            <person name="Wollenberg R.D."/>
            <person name="Larsen T.O."/>
            <person name="Sorensen J.L."/>
            <person name="Nielsen K.L."/>
            <person name="Sondergaard T.E."/>
        </authorList>
    </citation>
    <scope>NUCLEOTIDE SEQUENCE [LARGE SCALE GENOMIC DNA]</scope>
    <source>
        <strain evidence="1 2">AAU 773</strain>
    </source>
</reference>
<proteinExistence type="predicted"/>